<dbReference type="InterPro" id="IPR023346">
    <property type="entry name" value="Lysozyme-like_dom_sf"/>
</dbReference>
<dbReference type="OrthoDB" id="9766909at2"/>
<evidence type="ECO:0000313" key="14">
    <source>
        <dbReference type="Proteomes" id="UP000236286"/>
    </source>
</evidence>
<dbReference type="GO" id="GO:0016763">
    <property type="term" value="F:pentosyltransferase activity"/>
    <property type="evidence" value="ECO:0007669"/>
    <property type="project" value="InterPro"/>
</dbReference>
<evidence type="ECO:0000256" key="7">
    <source>
        <dbReference type="ARBA" id="ARBA00022984"/>
    </source>
</evidence>
<reference evidence="13 14" key="1">
    <citation type="submission" date="2017-10" db="EMBL/GenBank/DDBJ databases">
        <title>Genome announcement of Methylocella silvestris TVC from permafrost.</title>
        <authorList>
            <person name="Wang J."/>
            <person name="Geng K."/>
            <person name="Ul-Haque F."/>
            <person name="Crombie A.T."/>
            <person name="Street L.E."/>
            <person name="Wookey P.A."/>
            <person name="Murrell J.C."/>
            <person name="Pratscher J."/>
        </authorList>
    </citation>
    <scope>NUCLEOTIDE SEQUENCE [LARGE SCALE GENOMIC DNA]</scope>
    <source>
        <strain evidence="13 14">TVC</strain>
    </source>
</reference>
<dbReference type="InterPro" id="IPR001264">
    <property type="entry name" value="Glyco_trans_51"/>
</dbReference>
<dbReference type="AlphaFoldDB" id="A0A2J7TFU0"/>
<comment type="catalytic activity">
    <reaction evidence="11">
        <text>[GlcNAc-(1-&gt;4)-Mur2Ac(oyl-L-Ala-gamma-D-Glu-L-Lys-D-Ala-D-Ala)](n)-di-trans,octa-cis-undecaprenyl diphosphate + beta-D-GlcNAc-(1-&gt;4)-Mur2Ac(oyl-L-Ala-gamma-D-Glu-L-Lys-D-Ala-D-Ala)-di-trans,octa-cis-undecaprenyl diphosphate = [GlcNAc-(1-&gt;4)-Mur2Ac(oyl-L-Ala-gamma-D-Glu-L-Lys-D-Ala-D-Ala)](n+1)-di-trans,octa-cis-undecaprenyl diphosphate + di-trans,octa-cis-undecaprenyl diphosphate + H(+)</text>
        <dbReference type="Rhea" id="RHEA:23708"/>
        <dbReference type="Rhea" id="RHEA-COMP:9602"/>
        <dbReference type="Rhea" id="RHEA-COMP:9603"/>
        <dbReference type="ChEBI" id="CHEBI:15378"/>
        <dbReference type="ChEBI" id="CHEBI:58405"/>
        <dbReference type="ChEBI" id="CHEBI:60033"/>
        <dbReference type="ChEBI" id="CHEBI:78435"/>
        <dbReference type="EC" id="2.4.99.28"/>
    </reaction>
</comment>
<dbReference type="RefSeq" id="WP_102844173.1">
    <property type="nucleotide sequence ID" value="NZ_PDZR01000014.1"/>
</dbReference>
<dbReference type="PANTHER" id="PTHR30400">
    <property type="entry name" value="MONOFUNCTIONAL BIOSYNTHETIC PEPTIDOGLYCAN TRANSGLYCOSYLASE"/>
    <property type="match status" value="1"/>
</dbReference>
<dbReference type="Proteomes" id="UP000236286">
    <property type="component" value="Unassembled WGS sequence"/>
</dbReference>
<comment type="similarity">
    <text evidence="11">Belongs to the glycosyltransferase 51 family.</text>
</comment>
<evidence type="ECO:0000256" key="11">
    <source>
        <dbReference type="HAMAP-Rule" id="MF_00766"/>
    </source>
</evidence>
<evidence type="ECO:0000256" key="9">
    <source>
        <dbReference type="ARBA" id="ARBA00023136"/>
    </source>
</evidence>
<dbReference type="HAMAP" id="MF_00766">
    <property type="entry name" value="PGT_MtgA"/>
    <property type="match status" value="1"/>
</dbReference>
<keyword evidence="8 11" id="KW-1133">Transmembrane helix</keyword>
<dbReference type="GO" id="GO:0005886">
    <property type="term" value="C:plasma membrane"/>
    <property type="evidence" value="ECO:0007669"/>
    <property type="project" value="UniProtKB-SubCell"/>
</dbReference>
<evidence type="ECO:0000256" key="4">
    <source>
        <dbReference type="ARBA" id="ARBA00022679"/>
    </source>
</evidence>
<keyword evidence="4 11" id="KW-0808">Transferase</keyword>
<comment type="function">
    <text evidence="11">Peptidoglycan polymerase that catalyzes glycan chain elongation from lipid-linked precursors.</text>
</comment>
<name>A0A2J7TFU0_METSI</name>
<evidence type="ECO:0000256" key="1">
    <source>
        <dbReference type="ARBA" id="ARBA00022475"/>
    </source>
</evidence>
<organism evidence="13 14">
    <name type="scientific">Methylocella silvestris</name>
    <dbReference type="NCBI Taxonomy" id="199596"/>
    <lineage>
        <taxon>Bacteria</taxon>
        <taxon>Pseudomonadati</taxon>
        <taxon>Pseudomonadota</taxon>
        <taxon>Alphaproteobacteria</taxon>
        <taxon>Hyphomicrobiales</taxon>
        <taxon>Beijerinckiaceae</taxon>
        <taxon>Methylocella</taxon>
    </lineage>
</organism>
<dbReference type="GO" id="GO:0008360">
    <property type="term" value="P:regulation of cell shape"/>
    <property type="evidence" value="ECO:0007669"/>
    <property type="project" value="UniProtKB-KW"/>
</dbReference>
<dbReference type="GO" id="GO:0009274">
    <property type="term" value="C:peptidoglycan-based cell wall"/>
    <property type="evidence" value="ECO:0007669"/>
    <property type="project" value="InterPro"/>
</dbReference>
<comment type="caution">
    <text evidence="13">The sequence shown here is derived from an EMBL/GenBank/DDBJ whole genome shotgun (WGS) entry which is preliminary data.</text>
</comment>
<dbReference type="InterPro" id="IPR011812">
    <property type="entry name" value="Pep_trsgly"/>
</dbReference>
<dbReference type="EMBL" id="PDZR01000014">
    <property type="protein sequence ID" value="PNG25630.1"/>
    <property type="molecule type" value="Genomic_DNA"/>
</dbReference>
<dbReference type="SUPFAM" id="SSF53955">
    <property type="entry name" value="Lysozyme-like"/>
    <property type="match status" value="1"/>
</dbReference>
<proteinExistence type="inferred from homology"/>
<dbReference type="NCBIfam" id="TIGR02070">
    <property type="entry name" value="mono_pep_trsgly"/>
    <property type="match status" value="1"/>
</dbReference>
<comment type="pathway">
    <text evidence="11">Cell wall biogenesis; peptidoglycan biosynthesis.</text>
</comment>
<gene>
    <name evidence="11" type="primary">mtgA</name>
    <name evidence="13" type="ORF">CR492_12680</name>
</gene>
<keyword evidence="5 11" id="KW-0812">Transmembrane</keyword>
<dbReference type="PANTHER" id="PTHR30400:SF0">
    <property type="entry name" value="BIOSYNTHETIC PEPTIDOGLYCAN TRANSGLYCOSYLASE"/>
    <property type="match status" value="1"/>
</dbReference>
<dbReference type="UniPathway" id="UPA00219"/>
<keyword evidence="10 11" id="KW-0961">Cell wall biogenesis/degradation</keyword>
<keyword evidence="3 11" id="KW-0328">Glycosyltransferase</keyword>
<dbReference type="GO" id="GO:0008955">
    <property type="term" value="F:peptidoglycan glycosyltransferase activity"/>
    <property type="evidence" value="ECO:0007669"/>
    <property type="project" value="UniProtKB-UniRule"/>
</dbReference>
<dbReference type="GO" id="GO:0071555">
    <property type="term" value="P:cell wall organization"/>
    <property type="evidence" value="ECO:0007669"/>
    <property type="project" value="UniProtKB-KW"/>
</dbReference>
<dbReference type="EC" id="2.4.99.28" evidence="11"/>
<evidence type="ECO:0000259" key="12">
    <source>
        <dbReference type="Pfam" id="PF00912"/>
    </source>
</evidence>
<dbReference type="Pfam" id="PF00912">
    <property type="entry name" value="Transgly"/>
    <property type="match status" value="1"/>
</dbReference>
<dbReference type="Gene3D" id="1.10.3810.10">
    <property type="entry name" value="Biosynthetic peptidoglycan transglycosylase-like"/>
    <property type="match status" value="1"/>
</dbReference>
<keyword evidence="6 11" id="KW-0133">Cell shape</keyword>
<keyword evidence="2 11" id="KW-0997">Cell inner membrane</keyword>
<dbReference type="GO" id="GO:0009252">
    <property type="term" value="P:peptidoglycan biosynthetic process"/>
    <property type="evidence" value="ECO:0007669"/>
    <property type="project" value="UniProtKB-UniRule"/>
</dbReference>
<comment type="subcellular location">
    <subcellularLocation>
        <location evidence="11">Cell inner membrane</location>
        <topology evidence="11">Single-pass membrane protein</topology>
    </subcellularLocation>
</comment>
<sequence length="228" mass="25206">MARSGPLGFFGKLFAIIFCLALALLLGVVGLIFAYRYVPPTSTLMLARYIQGEPVDRVFVPLNQISPNLRAAVIASEDSLFCRHHGVDWGALQEVIDSADEDGPSRGASTITMQTAKNLFLWPSRSVVRKAIEIPLALIIDFLLPKRRVLEIYLNIAEWGEGLFGAEAAARRYFQKGADRLDARQAALMASALPNPRMRDPAHPSRQMTRRAATIAARLRDEDLSCVN</sequence>
<feature type="domain" description="Glycosyl transferase family 51" evidence="12">
    <location>
        <begin position="53"/>
        <end position="219"/>
    </location>
</feature>
<keyword evidence="7 11" id="KW-0573">Peptidoglycan synthesis</keyword>
<keyword evidence="1 11" id="KW-1003">Cell membrane</keyword>
<protein>
    <recommendedName>
        <fullName evidence="11">Biosynthetic peptidoglycan transglycosylase</fullName>
        <ecNumber evidence="11">2.4.99.28</ecNumber>
    </recommendedName>
    <alternativeName>
        <fullName evidence="11">Glycan polymerase</fullName>
    </alternativeName>
    <alternativeName>
        <fullName evidence="11">Peptidoglycan glycosyltransferase MtgA</fullName>
        <shortName evidence="11">PGT</shortName>
    </alternativeName>
</protein>
<accession>A0A2J7TFU0</accession>
<evidence type="ECO:0000256" key="8">
    <source>
        <dbReference type="ARBA" id="ARBA00022989"/>
    </source>
</evidence>
<evidence type="ECO:0000256" key="6">
    <source>
        <dbReference type="ARBA" id="ARBA00022960"/>
    </source>
</evidence>
<dbReference type="InterPro" id="IPR036950">
    <property type="entry name" value="PBP_transglycosylase"/>
</dbReference>
<evidence type="ECO:0000256" key="10">
    <source>
        <dbReference type="ARBA" id="ARBA00023316"/>
    </source>
</evidence>
<evidence type="ECO:0000256" key="3">
    <source>
        <dbReference type="ARBA" id="ARBA00022676"/>
    </source>
</evidence>
<evidence type="ECO:0000256" key="2">
    <source>
        <dbReference type="ARBA" id="ARBA00022519"/>
    </source>
</evidence>
<keyword evidence="9 11" id="KW-0472">Membrane</keyword>
<evidence type="ECO:0000313" key="13">
    <source>
        <dbReference type="EMBL" id="PNG25630.1"/>
    </source>
</evidence>
<evidence type="ECO:0000256" key="5">
    <source>
        <dbReference type="ARBA" id="ARBA00022692"/>
    </source>
</evidence>